<dbReference type="PROSITE" id="PS51450">
    <property type="entry name" value="LRR"/>
    <property type="match status" value="1"/>
</dbReference>
<dbReference type="EMBL" id="JAAGAX010000013">
    <property type="protein sequence ID" value="KAF2293529.1"/>
    <property type="molecule type" value="Genomic_DNA"/>
</dbReference>
<keyword evidence="5" id="KW-0677">Repeat</keyword>
<keyword evidence="4" id="KW-0732">Signal</keyword>
<keyword evidence="8" id="KW-0675">Receptor</keyword>
<keyword evidence="7" id="KW-0472">Membrane</keyword>
<dbReference type="InterPro" id="IPR050994">
    <property type="entry name" value="At_inactive_RLKs"/>
</dbReference>
<evidence type="ECO:0000256" key="6">
    <source>
        <dbReference type="ARBA" id="ARBA00022989"/>
    </source>
</evidence>
<dbReference type="SUPFAM" id="SSF52058">
    <property type="entry name" value="L domain-like"/>
    <property type="match status" value="1"/>
</dbReference>
<evidence type="ECO:0000256" key="3">
    <source>
        <dbReference type="ARBA" id="ARBA00022692"/>
    </source>
</evidence>
<dbReference type="AlphaFoldDB" id="A0A6A6L1G5"/>
<evidence type="ECO:0008006" key="12">
    <source>
        <dbReference type="Google" id="ProtNLM"/>
    </source>
</evidence>
<dbReference type="FunFam" id="3.80.10.10:FF:000413">
    <property type="entry name" value="Inactive leucine-rich repeat receptor-like protein kinase"/>
    <property type="match status" value="1"/>
</dbReference>
<dbReference type="GO" id="GO:0016020">
    <property type="term" value="C:membrane"/>
    <property type="evidence" value="ECO:0007669"/>
    <property type="project" value="UniProtKB-SubCell"/>
</dbReference>
<dbReference type="Pfam" id="PF12799">
    <property type="entry name" value="LRR_4"/>
    <property type="match status" value="1"/>
</dbReference>
<dbReference type="InterPro" id="IPR032675">
    <property type="entry name" value="LRR_dom_sf"/>
</dbReference>
<dbReference type="Proteomes" id="UP000467840">
    <property type="component" value="Chromosome 7"/>
</dbReference>
<evidence type="ECO:0000256" key="4">
    <source>
        <dbReference type="ARBA" id="ARBA00022729"/>
    </source>
</evidence>
<dbReference type="InterPro" id="IPR025875">
    <property type="entry name" value="Leu-rich_rpt_4"/>
</dbReference>
<comment type="caution">
    <text evidence="10">The sequence shown here is derived from an EMBL/GenBank/DDBJ whole genome shotgun (WGS) entry which is preliminary data.</text>
</comment>
<proteinExistence type="predicted"/>
<sequence>MSQPLLEISTLQILDLSRNGLIGSIPLNIRNCSNLTVLDLQNNNLSVRFQNLWGLHWLQILHLSNNRFSGEIPSSLQELKELETLDLGNNSLTGNIPSWIGGAFPRLRILSLRSNSFSGEIPSRHSNLSSLQVLDLAGNKLNGRIPSSFGDFKAMLNIRFTASIFVICSEKIWGGVYFAVVDRIVNRLSNASALVDRIVHRLSSASSRIATRTRTQCSC</sequence>
<dbReference type="PANTHER" id="PTHR48010">
    <property type="entry name" value="OS05G0588300 PROTEIN"/>
    <property type="match status" value="1"/>
</dbReference>
<keyword evidence="11" id="KW-1185">Reference proteome</keyword>
<reference evidence="10 11" key="1">
    <citation type="journal article" date="2020" name="Mol. Plant">
        <title>The Chromosome-Based Rubber Tree Genome Provides New Insights into Spurge Genome Evolution and Rubber Biosynthesis.</title>
        <authorList>
            <person name="Liu J."/>
            <person name="Shi C."/>
            <person name="Shi C.C."/>
            <person name="Li W."/>
            <person name="Zhang Q.J."/>
            <person name="Zhang Y."/>
            <person name="Li K."/>
            <person name="Lu H.F."/>
            <person name="Shi C."/>
            <person name="Zhu S.T."/>
            <person name="Xiao Z.Y."/>
            <person name="Nan H."/>
            <person name="Yue Y."/>
            <person name="Zhu X.G."/>
            <person name="Wu Y."/>
            <person name="Hong X.N."/>
            <person name="Fan G.Y."/>
            <person name="Tong Y."/>
            <person name="Zhang D."/>
            <person name="Mao C.L."/>
            <person name="Liu Y.L."/>
            <person name="Hao S.J."/>
            <person name="Liu W.Q."/>
            <person name="Lv M.Q."/>
            <person name="Zhang H.B."/>
            <person name="Liu Y."/>
            <person name="Hu-Tang G.R."/>
            <person name="Wang J.P."/>
            <person name="Wang J.H."/>
            <person name="Sun Y.H."/>
            <person name="Ni S.B."/>
            <person name="Chen W.B."/>
            <person name="Zhang X.C."/>
            <person name="Jiao Y.N."/>
            <person name="Eichler E.E."/>
            <person name="Li G.H."/>
            <person name="Liu X."/>
            <person name="Gao L.Z."/>
        </authorList>
    </citation>
    <scope>NUCLEOTIDE SEQUENCE [LARGE SCALE GENOMIC DNA]</scope>
    <source>
        <strain evidence="11">cv. GT1</strain>
        <tissue evidence="10">Leaf</tissue>
    </source>
</reference>
<evidence type="ECO:0000256" key="5">
    <source>
        <dbReference type="ARBA" id="ARBA00022737"/>
    </source>
</evidence>
<gene>
    <name evidence="10" type="ORF">GH714_002503</name>
</gene>
<evidence type="ECO:0000313" key="10">
    <source>
        <dbReference type="EMBL" id="KAF2293529.1"/>
    </source>
</evidence>
<name>A0A6A6L1G5_HEVBR</name>
<evidence type="ECO:0000256" key="1">
    <source>
        <dbReference type="ARBA" id="ARBA00004167"/>
    </source>
</evidence>
<keyword evidence="9" id="KW-0325">Glycoprotein</keyword>
<evidence type="ECO:0000313" key="11">
    <source>
        <dbReference type="Proteomes" id="UP000467840"/>
    </source>
</evidence>
<organism evidence="10 11">
    <name type="scientific">Hevea brasiliensis</name>
    <name type="common">Para rubber tree</name>
    <name type="synonym">Siphonia brasiliensis</name>
    <dbReference type="NCBI Taxonomy" id="3981"/>
    <lineage>
        <taxon>Eukaryota</taxon>
        <taxon>Viridiplantae</taxon>
        <taxon>Streptophyta</taxon>
        <taxon>Embryophyta</taxon>
        <taxon>Tracheophyta</taxon>
        <taxon>Spermatophyta</taxon>
        <taxon>Magnoliopsida</taxon>
        <taxon>eudicotyledons</taxon>
        <taxon>Gunneridae</taxon>
        <taxon>Pentapetalae</taxon>
        <taxon>rosids</taxon>
        <taxon>fabids</taxon>
        <taxon>Malpighiales</taxon>
        <taxon>Euphorbiaceae</taxon>
        <taxon>Crotonoideae</taxon>
        <taxon>Micrandreae</taxon>
        <taxon>Hevea</taxon>
    </lineage>
</organism>
<evidence type="ECO:0000256" key="8">
    <source>
        <dbReference type="ARBA" id="ARBA00023170"/>
    </source>
</evidence>
<dbReference type="PRINTS" id="PR00019">
    <property type="entry name" value="LEURICHRPT"/>
</dbReference>
<protein>
    <recommendedName>
        <fullName evidence="12">Leucine-rich repeat-containing N-terminal plant-type domain-containing protein</fullName>
    </recommendedName>
</protein>
<accession>A0A6A6L1G5</accession>
<keyword evidence="3" id="KW-0812">Transmembrane</keyword>
<keyword evidence="2" id="KW-0433">Leucine-rich repeat</keyword>
<evidence type="ECO:0000256" key="2">
    <source>
        <dbReference type="ARBA" id="ARBA00022614"/>
    </source>
</evidence>
<keyword evidence="6" id="KW-1133">Transmembrane helix</keyword>
<dbReference type="PANTHER" id="PTHR48010:SF5">
    <property type="entry name" value="PROTEIN TOO MANY MOUTHS"/>
    <property type="match status" value="1"/>
</dbReference>
<evidence type="ECO:0000256" key="9">
    <source>
        <dbReference type="ARBA" id="ARBA00023180"/>
    </source>
</evidence>
<dbReference type="Pfam" id="PF00560">
    <property type="entry name" value="LRR_1"/>
    <property type="match status" value="4"/>
</dbReference>
<dbReference type="InterPro" id="IPR001611">
    <property type="entry name" value="Leu-rich_rpt"/>
</dbReference>
<comment type="subcellular location">
    <subcellularLocation>
        <location evidence="1">Membrane</location>
        <topology evidence="1">Single-pass membrane protein</topology>
    </subcellularLocation>
</comment>
<dbReference type="Gene3D" id="3.80.10.10">
    <property type="entry name" value="Ribonuclease Inhibitor"/>
    <property type="match status" value="1"/>
</dbReference>
<evidence type="ECO:0000256" key="7">
    <source>
        <dbReference type="ARBA" id="ARBA00023136"/>
    </source>
</evidence>